<feature type="chain" id="PRO_5032616834" evidence="4">
    <location>
        <begin position="23"/>
        <end position="780"/>
    </location>
</feature>
<organism evidence="10 11">
    <name type="scientific">Oceaniferula marina</name>
    <dbReference type="NCBI Taxonomy" id="2748318"/>
    <lineage>
        <taxon>Bacteria</taxon>
        <taxon>Pseudomonadati</taxon>
        <taxon>Verrucomicrobiota</taxon>
        <taxon>Verrucomicrobiia</taxon>
        <taxon>Verrucomicrobiales</taxon>
        <taxon>Verrucomicrobiaceae</taxon>
        <taxon>Oceaniferula</taxon>
    </lineage>
</organism>
<evidence type="ECO:0000259" key="9">
    <source>
        <dbReference type="Pfam" id="PF18565"/>
    </source>
</evidence>
<dbReference type="InterPro" id="IPR051913">
    <property type="entry name" value="GH2_Domain-Containing"/>
</dbReference>
<feature type="domain" description="Glycoside hydrolase family 2 immunoglobulin-like beta-sandwich" evidence="5">
    <location>
        <begin position="190"/>
        <end position="293"/>
    </location>
</feature>
<dbReference type="PANTHER" id="PTHR42732:SF1">
    <property type="entry name" value="BETA-MANNOSIDASE"/>
    <property type="match status" value="1"/>
</dbReference>
<evidence type="ECO:0000259" key="5">
    <source>
        <dbReference type="Pfam" id="PF00703"/>
    </source>
</evidence>
<dbReference type="GO" id="GO:0005975">
    <property type="term" value="P:carbohydrate metabolic process"/>
    <property type="evidence" value="ECO:0007669"/>
    <property type="project" value="InterPro"/>
</dbReference>
<keyword evidence="2 10" id="KW-0378">Hydrolase</keyword>
<proteinExistence type="inferred from homology"/>
<dbReference type="Gene3D" id="2.60.40.10">
    <property type="entry name" value="Immunoglobulins"/>
    <property type="match status" value="3"/>
</dbReference>
<dbReference type="Gene3D" id="3.20.20.80">
    <property type="entry name" value="Glycosidases"/>
    <property type="match status" value="1"/>
</dbReference>
<gene>
    <name evidence="10" type="ORF">HW115_09635</name>
</gene>
<evidence type="ECO:0000256" key="3">
    <source>
        <dbReference type="ARBA" id="ARBA00023295"/>
    </source>
</evidence>
<keyword evidence="11" id="KW-1185">Reference proteome</keyword>
<dbReference type="InterPro" id="IPR006102">
    <property type="entry name" value="Ig-like_GH2"/>
</dbReference>
<dbReference type="InterPro" id="IPR017853">
    <property type="entry name" value="GH"/>
</dbReference>
<dbReference type="Pfam" id="PF16355">
    <property type="entry name" value="DUF4982"/>
    <property type="match status" value="1"/>
</dbReference>
<feature type="domain" description="Glycoside hydrolase family 2 catalytic" evidence="6">
    <location>
        <begin position="301"/>
        <end position="417"/>
    </location>
</feature>
<sequence length="780" mass="88421">MKHSITLRTILVLITMQLPLHAQQDTDTQSFNKNWQFRIDASKAWQSVTLPHTAKLEPYISNNMWMGECTYQKDIPYEPSWKNKKVFLEFEGAMGIAKVSLNGKLLTTHYGGYMGFQIDLTDHLVEGRNRLEVALDNRENSNYPPGKEYRRLDFSWFSGLYRNVKLNVTDKLHISHAIAANQQGGGGIFVTYPKVSKQAASVQIKTHVANDHNNPQNFYLDHSLWQNDQRITGTKLTPTTLNAGDNRHITQTIELKNPQLWSPASPHLYTLKTRLIGPGKKIISESSQRIGIRHISYSADGFLINGRKLYQRGTNRHQEFPYLGYAASDEAQYRDAVKIKEAGFDIVRLSHYPQSPAFMRACDELGLMVINCITGWQFFKDGEFAQRSLQEAREMIRRDRNHPCVVLWETSLNESGMPAWFLKQQHEIVDQEYPGDQSFSGAWKDGPHDVFLPARQHGKGPKFWDDWQHGNKPAFTAEYGDWEYYAQAAANFNQDGAKELKKEESTSRQLRKHGEKRLLQMALNYQESHNQNLRGKSIIGDANWLMFDYNRGYANDHCSSGVMDLMRLPKFAYFFYRSQRPPSESSDHYSSGPMVFPATYWNESSSPQVRVFSNCETVTAYLNGKKMATQTPDQNRFSTHLSHPPFTFDFKSFTPGKLKFIGSIKGKPVAEHTVSTPGKAAALRLHADNSGHPLRPNDNDFLFVYASVVDAQGTVIPGATPLLSFSSEGGQIIGPNEIHAEAGINGILLRSHQHAKEITVKVSSPGLKPSELRIQTKLAD</sequence>
<feature type="domain" description="Glycosyl hydrolases family 2 sugar binding" evidence="7">
    <location>
        <begin position="24"/>
        <end position="167"/>
    </location>
</feature>
<evidence type="ECO:0000256" key="1">
    <source>
        <dbReference type="ARBA" id="ARBA00007401"/>
    </source>
</evidence>
<dbReference type="EMBL" id="JACBAZ010000003">
    <property type="protein sequence ID" value="NWK55872.1"/>
    <property type="molecule type" value="Genomic_DNA"/>
</dbReference>
<dbReference type="InterPro" id="IPR006103">
    <property type="entry name" value="Glyco_hydro_2_cat"/>
</dbReference>
<name>A0A851GG36_9BACT</name>
<dbReference type="Pfam" id="PF02837">
    <property type="entry name" value="Glyco_hydro_2_N"/>
    <property type="match status" value="1"/>
</dbReference>
<dbReference type="PANTHER" id="PTHR42732">
    <property type="entry name" value="BETA-GALACTOSIDASE"/>
    <property type="match status" value="1"/>
</dbReference>
<keyword evidence="3" id="KW-0326">Glycosidase</keyword>
<dbReference type="InterPro" id="IPR006104">
    <property type="entry name" value="Glyco_hydro_2_N"/>
</dbReference>
<evidence type="ECO:0000313" key="11">
    <source>
        <dbReference type="Proteomes" id="UP000557872"/>
    </source>
</evidence>
<reference evidence="10 11" key="1">
    <citation type="submission" date="2020-07" db="EMBL/GenBank/DDBJ databases">
        <title>Roseicoccus Jingziensis gen. nov., sp. nov., isolated from coastal seawater.</title>
        <authorList>
            <person name="Feng X."/>
        </authorList>
    </citation>
    <scope>NUCLEOTIDE SEQUENCE [LARGE SCALE GENOMIC DNA]</scope>
    <source>
        <strain evidence="10 11">N1E253</strain>
    </source>
</reference>
<feature type="domain" description="DUF4982" evidence="8">
    <location>
        <begin position="608"/>
        <end position="670"/>
    </location>
</feature>
<feature type="signal peptide" evidence="4">
    <location>
        <begin position="1"/>
        <end position="22"/>
    </location>
</feature>
<evidence type="ECO:0000313" key="10">
    <source>
        <dbReference type="EMBL" id="NWK55872.1"/>
    </source>
</evidence>
<dbReference type="InterPro" id="IPR008979">
    <property type="entry name" value="Galactose-bd-like_sf"/>
</dbReference>
<keyword evidence="4" id="KW-0732">Signal</keyword>
<accession>A0A851GG36</accession>
<evidence type="ECO:0000259" key="8">
    <source>
        <dbReference type="Pfam" id="PF16355"/>
    </source>
</evidence>
<dbReference type="RefSeq" id="WP_178932409.1">
    <property type="nucleotide sequence ID" value="NZ_JACBAZ010000003.1"/>
</dbReference>
<dbReference type="InterPro" id="IPR006101">
    <property type="entry name" value="Glyco_hydro_2"/>
</dbReference>
<dbReference type="Gene3D" id="2.60.120.260">
    <property type="entry name" value="Galactose-binding domain-like"/>
    <property type="match status" value="1"/>
</dbReference>
<dbReference type="GO" id="GO:0004553">
    <property type="term" value="F:hydrolase activity, hydrolyzing O-glycosyl compounds"/>
    <property type="evidence" value="ECO:0007669"/>
    <property type="project" value="InterPro"/>
</dbReference>
<dbReference type="Pfam" id="PF18565">
    <property type="entry name" value="Glyco_hydro2_C5"/>
    <property type="match status" value="1"/>
</dbReference>
<dbReference type="AlphaFoldDB" id="A0A851GG36"/>
<dbReference type="Pfam" id="PF02836">
    <property type="entry name" value="Glyco_hydro_2_C"/>
    <property type="match status" value="1"/>
</dbReference>
<evidence type="ECO:0000256" key="4">
    <source>
        <dbReference type="SAM" id="SignalP"/>
    </source>
</evidence>
<dbReference type="PRINTS" id="PR00132">
    <property type="entry name" value="GLHYDRLASE2"/>
</dbReference>
<dbReference type="Proteomes" id="UP000557872">
    <property type="component" value="Unassembled WGS sequence"/>
</dbReference>
<comment type="similarity">
    <text evidence="1">Belongs to the glycosyl hydrolase 2 family.</text>
</comment>
<dbReference type="InterPro" id="IPR036156">
    <property type="entry name" value="Beta-gal/glucu_dom_sf"/>
</dbReference>
<dbReference type="InterPro" id="IPR032311">
    <property type="entry name" value="DUF4982"/>
</dbReference>
<evidence type="ECO:0000259" key="7">
    <source>
        <dbReference type="Pfam" id="PF02837"/>
    </source>
</evidence>
<comment type="caution">
    <text evidence="10">The sequence shown here is derived from an EMBL/GenBank/DDBJ whole genome shotgun (WGS) entry which is preliminary data.</text>
</comment>
<dbReference type="InterPro" id="IPR013783">
    <property type="entry name" value="Ig-like_fold"/>
</dbReference>
<dbReference type="Pfam" id="PF00703">
    <property type="entry name" value="Glyco_hydro_2"/>
    <property type="match status" value="1"/>
</dbReference>
<dbReference type="SUPFAM" id="SSF49303">
    <property type="entry name" value="beta-Galactosidase/glucuronidase domain"/>
    <property type="match status" value="1"/>
</dbReference>
<evidence type="ECO:0000259" key="6">
    <source>
        <dbReference type="Pfam" id="PF02836"/>
    </source>
</evidence>
<protein>
    <submittedName>
        <fullName evidence="10">Glycoside hydrolase family 2 protein</fullName>
    </submittedName>
</protein>
<dbReference type="InterPro" id="IPR040605">
    <property type="entry name" value="Glyco_hydro2_dom5"/>
</dbReference>
<evidence type="ECO:0000256" key="2">
    <source>
        <dbReference type="ARBA" id="ARBA00022801"/>
    </source>
</evidence>
<dbReference type="SUPFAM" id="SSF49785">
    <property type="entry name" value="Galactose-binding domain-like"/>
    <property type="match status" value="1"/>
</dbReference>
<feature type="domain" description="Glycoside hydrolase family 2" evidence="9">
    <location>
        <begin position="684"/>
        <end position="772"/>
    </location>
</feature>
<dbReference type="SUPFAM" id="SSF51445">
    <property type="entry name" value="(Trans)glycosidases"/>
    <property type="match status" value="1"/>
</dbReference>